<accession>A0A679FQK5</accession>
<dbReference type="Proteomes" id="UP000501421">
    <property type="component" value="Chromosome"/>
</dbReference>
<dbReference type="Gene3D" id="3.40.630.40">
    <property type="entry name" value="Zn-dependent exopeptidases"/>
    <property type="match status" value="1"/>
</dbReference>
<evidence type="ECO:0000313" key="3">
    <source>
        <dbReference type="EMBL" id="BBW96527.1"/>
    </source>
</evidence>
<dbReference type="InterPro" id="IPR050695">
    <property type="entry name" value="N-acetylmuramoyl_amidase_3"/>
</dbReference>
<dbReference type="Pfam" id="PF01520">
    <property type="entry name" value="Amidase_3"/>
    <property type="match status" value="1"/>
</dbReference>
<feature type="domain" description="MurNAc-LAA" evidence="2">
    <location>
        <begin position="63"/>
        <end position="173"/>
    </location>
</feature>
<dbReference type="EMBL" id="AP022557">
    <property type="protein sequence ID" value="BBW96527.1"/>
    <property type="molecule type" value="Genomic_DNA"/>
</dbReference>
<dbReference type="CDD" id="cd02696">
    <property type="entry name" value="MurNAc-LAA"/>
    <property type="match status" value="1"/>
</dbReference>
<dbReference type="SMART" id="SM00646">
    <property type="entry name" value="Ami_3"/>
    <property type="match status" value="1"/>
</dbReference>
<dbReference type="PANTHER" id="PTHR30404">
    <property type="entry name" value="N-ACETYLMURAMOYL-L-ALANINE AMIDASE"/>
    <property type="match status" value="1"/>
</dbReference>
<evidence type="ECO:0000313" key="4">
    <source>
        <dbReference type="Proteomes" id="UP000501421"/>
    </source>
</evidence>
<dbReference type="InterPro" id="IPR002508">
    <property type="entry name" value="MurNAc-LAA_cat"/>
</dbReference>
<sequence length="251" mass="27908">MVRIVLDAGHGGHDPGATANGLKEKDLTLDIVKRIGKMLDDYEGVEVHYTRTDDRFIELSERAAIANRLKADFFLSVHINAGGGTGFESYIYNGNVSQATIAYQNVIHGEIVRAIGNVTDRGKKRANYAVLRETKMPALLTENLFIDNKTDASKLKSEQFLLQIAYGHAEGIAKAFGLKKKTTAAPKTSTTQTQEKLYRVQVGAFSEKECRTAGRGAQTKRISGFHHRLITAVWRGYKKELGKKYRPYDAE</sequence>
<evidence type="ECO:0000256" key="1">
    <source>
        <dbReference type="ARBA" id="ARBA00022801"/>
    </source>
</evidence>
<name>A0A679FQK5_9BACL</name>
<dbReference type="PANTHER" id="PTHR30404:SF0">
    <property type="entry name" value="N-ACETYLMURAMOYL-L-ALANINE AMIDASE AMIC"/>
    <property type="match status" value="1"/>
</dbReference>
<evidence type="ECO:0000259" key="2">
    <source>
        <dbReference type="SMART" id="SM00646"/>
    </source>
</evidence>
<keyword evidence="4" id="KW-1185">Reference proteome</keyword>
<dbReference type="SUPFAM" id="SSF53187">
    <property type="entry name" value="Zn-dependent exopeptidases"/>
    <property type="match status" value="1"/>
</dbReference>
<keyword evidence="1" id="KW-0378">Hydrolase</keyword>
<dbReference type="GO" id="GO:0030288">
    <property type="term" value="C:outer membrane-bounded periplasmic space"/>
    <property type="evidence" value="ECO:0007669"/>
    <property type="project" value="TreeGrafter"/>
</dbReference>
<dbReference type="GO" id="GO:0008745">
    <property type="term" value="F:N-acetylmuramoyl-L-alanine amidase activity"/>
    <property type="evidence" value="ECO:0007669"/>
    <property type="project" value="InterPro"/>
</dbReference>
<dbReference type="AlphaFoldDB" id="A0A679FQK5"/>
<reference evidence="4" key="1">
    <citation type="journal article" date="2020" name="Microbiol. Resour. Announc.">
        <title>Complete Genome Sequence of Geobacillus sp. Strain E55-1, Isolated from Mine Geyser in Japan.</title>
        <authorList>
            <person name="Miyazaki K."/>
            <person name="Hase E."/>
            <person name="Tokito N."/>
        </authorList>
    </citation>
    <scope>NUCLEOTIDE SEQUENCE [LARGE SCALE GENOMIC DNA]</scope>
    <source>
        <strain evidence="4">E55-1</strain>
    </source>
</reference>
<dbReference type="GO" id="GO:0009253">
    <property type="term" value="P:peptidoglycan catabolic process"/>
    <property type="evidence" value="ECO:0007669"/>
    <property type="project" value="InterPro"/>
</dbReference>
<organism evidence="3 4">
    <name type="scientific">Geobacillus subterraneus</name>
    <dbReference type="NCBI Taxonomy" id="129338"/>
    <lineage>
        <taxon>Bacteria</taxon>
        <taxon>Bacillati</taxon>
        <taxon>Bacillota</taxon>
        <taxon>Bacilli</taxon>
        <taxon>Bacillales</taxon>
        <taxon>Anoxybacillaceae</taxon>
        <taxon>Geobacillus</taxon>
    </lineage>
</organism>
<protein>
    <submittedName>
        <fullName evidence="3">Sporulation-specific N-acetylmuramoyl-L-alanine amidase</fullName>
    </submittedName>
</protein>
<proteinExistence type="predicted"/>
<gene>
    <name evidence="3" type="primary">cwlC_2</name>
    <name evidence="3" type="ORF">GsuE55_13600</name>
</gene>